<sequence>MSLRKFCNLIQMMEVLAHLSKCQHQNAVKLIWGPPGTGKTKTVSLSLFALFKLKCRTLTCAPTNIAVLEVAARLRRLVNHSLEYGKYGLGDIILFGNKKRMKVDGNADLLDVFLDHRAKTLYKCLVPLSGWKHLLESMICLLEDPDKQYSLYLEKHKENAQENEKDTNGNAKSVSEDDPLTFEEFMREEFDSVGDAMKFCMVVKDMVAALCLLKSFKSSLHSIGVPDEGSKLLLNDFKGPGSIGGWFTQLRKKYCLWILGNGSTLVNSDSIWKKLVLDAERRECFHNADEDNNLALAIAAALLELGQLHSLLNIDSCLFKNARWKLTLSKAIEWPDLTSV</sequence>
<reference evidence="2 3" key="1">
    <citation type="submission" date="2018-02" db="EMBL/GenBank/DDBJ databases">
        <title>Draft genome of wild Prunus yedoensis var. nudiflora.</title>
        <authorList>
            <person name="Baek S."/>
            <person name="Kim J.-H."/>
            <person name="Choi K."/>
            <person name="Kim G.-B."/>
            <person name="Cho A."/>
            <person name="Jang H."/>
            <person name="Shin C.-H."/>
            <person name="Yu H.-J."/>
            <person name="Mun J.-H."/>
        </authorList>
    </citation>
    <scope>NUCLEOTIDE SEQUENCE [LARGE SCALE GENOMIC DNA]</scope>
    <source>
        <strain evidence="3">cv. Jeju island</strain>
        <tissue evidence="2">Leaf</tissue>
    </source>
</reference>
<gene>
    <name evidence="2" type="ORF">Pyn_09227</name>
</gene>
<comment type="caution">
    <text evidence="2">The sequence shown here is derived from an EMBL/GenBank/DDBJ whole genome shotgun (WGS) entry which is preliminary data.</text>
</comment>
<keyword evidence="3" id="KW-1185">Reference proteome</keyword>
<dbReference type="InterPro" id="IPR041677">
    <property type="entry name" value="DNA2/NAM7_AAA_11"/>
</dbReference>
<dbReference type="InterPro" id="IPR045055">
    <property type="entry name" value="DNA2/NAM7-like"/>
</dbReference>
<evidence type="ECO:0000259" key="1">
    <source>
        <dbReference type="Pfam" id="PF13086"/>
    </source>
</evidence>
<dbReference type="SUPFAM" id="SSF52540">
    <property type="entry name" value="P-loop containing nucleoside triphosphate hydrolases"/>
    <property type="match status" value="1"/>
</dbReference>
<organism evidence="2 3">
    <name type="scientific">Prunus yedoensis var. nudiflora</name>
    <dbReference type="NCBI Taxonomy" id="2094558"/>
    <lineage>
        <taxon>Eukaryota</taxon>
        <taxon>Viridiplantae</taxon>
        <taxon>Streptophyta</taxon>
        <taxon>Embryophyta</taxon>
        <taxon>Tracheophyta</taxon>
        <taxon>Spermatophyta</taxon>
        <taxon>Magnoliopsida</taxon>
        <taxon>eudicotyledons</taxon>
        <taxon>Gunneridae</taxon>
        <taxon>Pentapetalae</taxon>
        <taxon>rosids</taxon>
        <taxon>fabids</taxon>
        <taxon>Rosales</taxon>
        <taxon>Rosaceae</taxon>
        <taxon>Amygdaloideae</taxon>
        <taxon>Amygdaleae</taxon>
        <taxon>Prunus</taxon>
    </lineage>
</organism>
<dbReference type="Gene3D" id="3.40.50.300">
    <property type="entry name" value="P-loop containing nucleotide triphosphate hydrolases"/>
    <property type="match status" value="1"/>
</dbReference>
<dbReference type="STRING" id="2094558.A0A314UUY4"/>
<proteinExistence type="predicted"/>
<evidence type="ECO:0000313" key="2">
    <source>
        <dbReference type="EMBL" id="PQM40344.1"/>
    </source>
</evidence>
<dbReference type="Pfam" id="PF13086">
    <property type="entry name" value="AAA_11"/>
    <property type="match status" value="1"/>
</dbReference>
<dbReference type="PANTHER" id="PTHR10887:SF522">
    <property type="entry name" value="P-LOOP CONTAINING NUCLEOSIDE TRIPHOSPHATE HYDROLASES SUPERFAMILY PROTEIN"/>
    <property type="match status" value="1"/>
</dbReference>
<dbReference type="OrthoDB" id="6513042at2759"/>
<protein>
    <recommendedName>
        <fullName evidence="1">DNA2/NAM7 helicase helicase domain-containing protein</fullName>
    </recommendedName>
</protein>
<dbReference type="EMBL" id="PJQY01003089">
    <property type="protein sequence ID" value="PQM40344.1"/>
    <property type="molecule type" value="Genomic_DNA"/>
</dbReference>
<name>A0A314UUY4_PRUYE</name>
<dbReference type="Proteomes" id="UP000250321">
    <property type="component" value="Unassembled WGS sequence"/>
</dbReference>
<evidence type="ECO:0000313" key="3">
    <source>
        <dbReference type="Proteomes" id="UP000250321"/>
    </source>
</evidence>
<dbReference type="PANTHER" id="PTHR10887">
    <property type="entry name" value="DNA2/NAM7 HELICASE FAMILY"/>
    <property type="match status" value="1"/>
</dbReference>
<dbReference type="GO" id="GO:0004386">
    <property type="term" value="F:helicase activity"/>
    <property type="evidence" value="ECO:0007669"/>
    <property type="project" value="InterPro"/>
</dbReference>
<dbReference type="AlphaFoldDB" id="A0A314UUY4"/>
<dbReference type="InterPro" id="IPR027417">
    <property type="entry name" value="P-loop_NTPase"/>
</dbReference>
<accession>A0A314UUY4</accession>
<feature type="domain" description="DNA2/NAM7 helicase helicase" evidence="1">
    <location>
        <begin position="19"/>
        <end position="161"/>
    </location>
</feature>